<dbReference type="PANTHER" id="PTHR22952:SF446">
    <property type="entry name" value="ABSCISIC ACID-INSENSITIVE 5-LIKE PROTEIN 5-RELATED"/>
    <property type="match status" value="1"/>
</dbReference>
<comment type="subcellular location">
    <subcellularLocation>
        <location evidence="1">Nucleus</location>
    </subcellularLocation>
</comment>
<reference evidence="6 7" key="1">
    <citation type="journal article" date="2021" name="Commun. Biol.">
        <title>The genome of Shorea leprosula (Dipterocarpaceae) highlights the ecological relevance of drought in aseasonal tropical rainforests.</title>
        <authorList>
            <person name="Ng K.K.S."/>
            <person name="Kobayashi M.J."/>
            <person name="Fawcett J.A."/>
            <person name="Hatakeyama M."/>
            <person name="Paape T."/>
            <person name="Ng C.H."/>
            <person name="Ang C.C."/>
            <person name="Tnah L.H."/>
            <person name="Lee C.T."/>
            <person name="Nishiyama T."/>
            <person name="Sese J."/>
            <person name="O'Brien M.J."/>
            <person name="Copetti D."/>
            <person name="Mohd Noor M.I."/>
            <person name="Ong R.C."/>
            <person name="Putra M."/>
            <person name="Sireger I.Z."/>
            <person name="Indrioko S."/>
            <person name="Kosugi Y."/>
            <person name="Izuno A."/>
            <person name="Isagi Y."/>
            <person name="Lee S.L."/>
            <person name="Shimizu K.K."/>
        </authorList>
    </citation>
    <scope>NUCLEOTIDE SEQUENCE [LARGE SCALE GENOMIC DNA]</scope>
    <source>
        <strain evidence="6">214</strain>
    </source>
</reference>
<dbReference type="InterPro" id="IPR043452">
    <property type="entry name" value="BZIP46-like"/>
</dbReference>
<dbReference type="CDD" id="cd14707">
    <property type="entry name" value="bZIP_plant_BZIP46"/>
    <property type="match status" value="1"/>
</dbReference>
<accession>A0AAV5JBY7</accession>
<evidence type="ECO:0000256" key="4">
    <source>
        <dbReference type="SAM" id="Coils"/>
    </source>
</evidence>
<evidence type="ECO:0000256" key="3">
    <source>
        <dbReference type="ARBA" id="ARBA00023242"/>
    </source>
</evidence>
<dbReference type="Proteomes" id="UP001054252">
    <property type="component" value="Unassembled WGS sequence"/>
</dbReference>
<dbReference type="EMBL" id="BPVZ01000032">
    <property type="protein sequence ID" value="GKV10236.1"/>
    <property type="molecule type" value="Genomic_DNA"/>
</dbReference>
<dbReference type="GO" id="GO:0003677">
    <property type="term" value="F:DNA binding"/>
    <property type="evidence" value="ECO:0007669"/>
    <property type="project" value="UniProtKB-KW"/>
</dbReference>
<feature type="coiled-coil region" evidence="4">
    <location>
        <begin position="371"/>
        <end position="408"/>
    </location>
</feature>
<dbReference type="Gene3D" id="1.20.5.170">
    <property type="match status" value="1"/>
</dbReference>
<dbReference type="SUPFAM" id="SSF57959">
    <property type="entry name" value="Leucine zipper domain"/>
    <property type="match status" value="1"/>
</dbReference>
<dbReference type="PROSITE" id="PS50217">
    <property type="entry name" value="BZIP"/>
    <property type="match status" value="1"/>
</dbReference>
<protein>
    <recommendedName>
        <fullName evidence="5">BZIP domain-containing protein</fullName>
    </recommendedName>
</protein>
<name>A0AAV5JBY7_9ROSI</name>
<evidence type="ECO:0000313" key="7">
    <source>
        <dbReference type="Proteomes" id="UP001054252"/>
    </source>
</evidence>
<dbReference type="InterPro" id="IPR004827">
    <property type="entry name" value="bZIP"/>
</dbReference>
<keyword evidence="7" id="KW-1185">Reference proteome</keyword>
<evidence type="ECO:0000256" key="1">
    <source>
        <dbReference type="ARBA" id="ARBA00004123"/>
    </source>
</evidence>
<comment type="caution">
    <text evidence="6">The sequence shown here is derived from an EMBL/GenBank/DDBJ whole genome shotgun (WGS) entry which is preliminary data.</text>
</comment>
<dbReference type="SMART" id="SM00338">
    <property type="entry name" value="BRLZ"/>
    <property type="match status" value="1"/>
</dbReference>
<dbReference type="FunFam" id="1.20.5.170:FF:000036">
    <property type="entry name" value="ABSCISIC ACID-INSENSITIVE 5-like protein 2"/>
    <property type="match status" value="1"/>
</dbReference>
<feature type="domain" description="BZIP" evidence="5">
    <location>
        <begin position="353"/>
        <end position="398"/>
    </location>
</feature>
<dbReference type="InterPro" id="IPR046347">
    <property type="entry name" value="bZIP_sf"/>
</dbReference>
<dbReference type="GO" id="GO:0045893">
    <property type="term" value="P:positive regulation of DNA-templated transcription"/>
    <property type="evidence" value="ECO:0007669"/>
    <property type="project" value="InterPro"/>
</dbReference>
<dbReference type="GO" id="GO:0005634">
    <property type="term" value="C:nucleus"/>
    <property type="evidence" value="ECO:0007669"/>
    <property type="project" value="UniProtKB-SubCell"/>
</dbReference>
<evidence type="ECO:0000259" key="5">
    <source>
        <dbReference type="PROSITE" id="PS50217"/>
    </source>
</evidence>
<proteinExistence type="predicted"/>
<dbReference type="AlphaFoldDB" id="A0AAV5JBY7"/>
<sequence length="462" mass="49902">MGTDMNFRSFCINNNPPPSEGSGSTLVGNMSLTRQQSIYSRTFDELQSTMGVGLGKDFGSMNMDELLKSIWSAEETQTMVSAIGGQEGTGGLQRQGSLTLPRTLSQKKVDEVWRDMSKEYAVGKDGGGTGGSNMPQRQQTLGEITLEEFLVRAGVVREETQLVGNVNNGGFFGDLQRPGNNPSFGIGFQQGGRVPNLMANRITEGGNQIAIQSSNLPLNVNGIRSNQHPMAQQQNQQQQQQIFPKQPTLCYAPQMALKGSGQLGSPGIRGGITGIGDQGISSGMIQGSALQGGGIGVVGFGGPLGVGTRSPTSQISSDGIGKSSGDTSSVSPVPYVFNGGLKGRRNSALEKVVERRQRRMIKNRESAARSRARKQAYTVELEAEVAKLKEENRELRNKEAGIVEKRKNQVPAHFFFLFCFSLGIIDIWEYHKSDGYLKLTLLAYPIPDLPCGMVIFSWGVNL</sequence>
<dbReference type="GO" id="GO:0003700">
    <property type="term" value="F:DNA-binding transcription factor activity"/>
    <property type="evidence" value="ECO:0007669"/>
    <property type="project" value="InterPro"/>
</dbReference>
<organism evidence="6 7">
    <name type="scientific">Rubroshorea leprosula</name>
    <dbReference type="NCBI Taxonomy" id="152421"/>
    <lineage>
        <taxon>Eukaryota</taxon>
        <taxon>Viridiplantae</taxon>
        <taxon>Streptophyta</taxon>
        <taxon>Embryophyta</taxon>
        <taxon>Tracheophyta</taxon>
        <taxon>Spermatophyta</taxon>
        <taxon>Magnoliopsida</taxon>
        <taxon>eudicotyledons</taxon>
        <taxon>Gunneridae</taxon>
        <taxon>Pentapetalae</taxon>
        <taxon>rosids</taxon>
        <taxon>malvids</taxon>
        <taxon>Malvales</taxon>
        <taxon>Dipterocarpaceae</taxon>
        <taxon>Rubroshorea</taxon>
    </lineage>
</organism>
<gene>
    <name evidence="6" type="ORF">SLEP1_g21631</name>
</gene>
<keyword evidence="2" id="KW-0238">DNA-binding</keyword>
<dbReference type="Pfam" id="PF00170">
    <property type="entry name" value="bZIP_1"/>
    <property type="match status" value="1"/>
</dbReference>
<keyword evidence="3" id="KW-0539">Nucleus</keyword>
<dbReference type="PROSITE" id="PS00036">
    <property type="entry name" value="BZIP_BASIC"/>
    <property type="match status" value="1"/>
</dbReference>
<keyword evidence="4" id="KW-0175">Coiled coil</keyword>
<evidence type="ECO:0000313" key="6">
    <source>
        <dbReference type="EMBL" id="GKV10236.1"/>
    </source>
</evidence>
<dbReference type="PANTHER" id="PTHR22952">
    <property type="entry name" value="CAMP-RESPONSE ELEMENT BINDING PROTEIN-RELATED"/>
    <property type="match status" value="1"/>
</dbReference>
<evidence type="ECO:0000256" key="2">
    <source>
        <dbReference type="ARBA" id="ARBA00023125"/>
    </source>
</evidence>